<reference evidence="5 6" key="1">
    <citation type="submission" date="2016-07" db="EMBL/GenBank/DDBJ databases">
        <title>Pervasive Adenine N6-methylation of Active Genes in Fungi.</title>
        <authorList>
            <consortium name="DOE Joint Genome Institute"/>
            <person name="Mondo S.J."/>
            <person name="Dannebaum R.O."/>
            <person name="Kuo R.C."/>
            <person name="Labutti K."/>
            <person name="Haridas S."/>
            <person name="Kuo A."/>
            <person name="Salamov A."/>
            <person name="Ahrendt S.R."/>
            <person name="Lipzen A."/>
            <person name="Sullivan W."/>
            <person name="Andreopoulos W.B."/>
            <person name="Clum A."/>
            <person name="Lindquist E."/>
            <person name="Daum C."/>
            <person name="Ramamoorthy G.K."/>
            <person name="Gryganskyi A."/>
            <person name="Culley D."/>
            <person name="Magnuson J.K."/>
            <person name="James T.Y."/>
            <person name="O'Malley M.A."/>
            <person name="Stajich J.E."/>
            <person name="Spatafora J.W."/>
            <person name="Visel A."/>
            <person name="Grigoriev I.V."/>
        </authorList>
    </citation>
    <scope>NUCLEOTIDE SEQUENCE [LARGE SCALE GENOMIC DNA]</scope>
    <source>
        <strain evidence="5 6">ATCC 12442</strain>
    </source>
</reference>
<feature type="active site" description="Charge relay system" evidence="2">
    <location>
        <position position="223"/>
    </location>
</feature>
<dbReference type="InterPro" id="IPR020556">
    <property type="entry name" value="Amidase_CS"/>
</dbReference>
<dbReference type="SUPFAM" id="SSF75304">
    <property type="entry name" value="Amidase signature (AS) enzymes"/>
    <property type="match status" value="1"/>
</dbReference>
<comment type="similarity">
    <text evidence="1">Belongs to the amidase family.</text>
</comment>
<dbReference type="PANTHER" id="PTHR43372:SF4">
    <property type="entry name" value="FATTY-ACID AMIDE HYDROLASE 2"/>
    <property type="match status" value="1"/>
</dbReference>
<evidence type="ECO:0000256" key="1">
    <source>
        <dbReference type="ARBA" id="ARBA00009199"/>
    </source>
</evidence>
<organism evidence="5 6">
    <name type="scientific">Linderina pennispora</name>
    <dbReference type="NCBI Taxonomy" id="61395"/>
    <lineage>
        <taxon>Eukaryota</taxon>
        <taxon>Fungi</taxon>
        <taxon>Fungi incertae sedis</taxon>
        <taxon>Zoopagomycota</taxon>
        <taxon>Kickxellomycotina</taxon>
        <taxon>Kickxellomycetes</taxon>
        <taxon>Kickxellales</taxon>
        <taxon>Kickxellaceae</taxon>
        <taxon>Linderina</taxon>
    </lineage>
</organism>
<protein>
    <submittedName>
        <fullName evidence="5">Amidase signature enzyme</fullName>
    </submittedName>
</protein>
<dbReference type="InterPro" id="IPR052739">
    <property type="entry name" value="FAAH2"/>
</dbReference>
<dbReference type="OrthoDB" id="566138at2759"/>
<dbReference type="PANTHER" id="PTHR43372">
    <property type="entry name" value="FATTY-ACID AMIDE HYDROLASE"/>
    <property type="match status" value="1"/>
</dbReference>
<proteinExistence type="inferred from homology"/>
<dbReference type="InterPro" id="IPR036928">
    <property type="entry name" value="AS_sf"/>
</dbReference>
<keyword evidence="6" id="KW-1185">Reference proteome</keyword>
<evidence type="ECO:0000256" key="2">
    <source>
        <dbReference type="PIRSR" id="PIRSR001221-1"/>
    </source>
</evidence>
<comment type="caution">
    <text evidence="5">The sequence shown here is derived from an EMBL/GenBank/DDBJ whole genome shotgun (WGS) entry which is preliminary data.</text>
</comment>
<dbReference type="Pfam" id="PF01425">
    <property type="entry name" value="Amidase"/>
    <property type="match status" value="1"/>
</dbReference>
<name>A0A1Y1WGY8_9FUNG</name>
<feature type="binding site" evidence="3">
    <location>
        <position position="223"/>
    </location>
    <ligand>
        <name>substrate</name>
    </ligand>
</feature>
<dbReference type="Gene3D" id="3.90.1300.10">
    <property type="entry name" value="Amidase signature (AS) domain"/>
    <property type="match status" value="1"/>
</dbReference>
<dbReference type="RefSeq" id="XP_040746170.1">
    <property type="nucleotide sequence ID" value="XM_040886484.1"/>
</dbReference>
<accession>A0A1Y1WGY8</accession>
<dbReference type="GeneID" id="63803132"/>
<feature type="domain" description="Amidase" evidence="4">
    <location>
        <begin position="84"/>
        <end position="523"/>
    </location>
</feature>
<dbReference type="EMBL" id="MCFD01000002">
    <property type="protein sequence ID" value="ORX72830.1"/>
    <property type="molecule type" value="Genomic_DNA"/>
</dbReference>
<evidence type="ECO:0000259" key="4">
    <source>
        <dbReference type="Pfam" id="PF01425"/>
    </source>
</evidence>
<dbReference type="PROSITE" id="PS00571">
    <property type="entry name" value="AMIDASES"/>
    <property type="match status" value="1"/>
</dbReference>
<feature type="active site" description="Charge relay system" evidence="2">
    <location>
        <position position="145"/>
    </location>
</feature>
<dbReference type="STRING" id="61395.A0A1Y1WGY8"/>
<evidence type="ECO:0000313" key="5">
    <source>
        <dbReference type="EMBL" id="ORX72830.1"/>
    </source>
</evidence>
<feature type="active site" description="Acyl-ester intermediate" evidence="2">
    <location>
        <position position="247"/>
    </location>
</feature>
<feature type="binding site" evidence="3">
    <location>
        <begin position="244"/>
        <end position="247"/>
    </location>
    <ligand>
        <name>substrate</name>
    </ligand>
</feature>
<evidence type="ECO:0000313" key="6">
    <source>
        <dbReference type="Proteomes" id="UP000193922"/>
    </source>
</evidence>
<dbReference type="AlphaFoldDB" id="A0A1Y1WGY8"/>
<dbReference type="InterPro" id="IPR023631">
    <property type="entry name" value="Amidase_dom"/>
</dbReference>
<sequence length="562" mass="61572">MNAFQRALAYAILRPLQVLLWSPWRRLAYAYIRRHNGVPAKLRAVKQLAANLETSLDNYDPILLLSATELARRIRSRELTSEQVVRVYIGRIRKVNPFLNAVVADRFELAIEEARKIDAVLDSGDIPEEYRIESAPFLGVPITVKESMRVKGMPFHWGMPWLHKSEESPAKQSSNDVLNLTNAGFIVLGVTNTPELLLAWESDNTIYGRSFNPYDLSRNTGGSSSGEGAIVGAGASVVGLGSDIGGSIRMPANFCGIYGHKTTSEWGPEEIEGFLSARTKETAGCLSTGPLCRYAEDIAPFVSALIGRDIGDPKSVDLRKLKVVTFPDGFGWQLLLSNVESDVRQAVVNVADYLGKQVVGQSNVVFAKTPPYAEAASRSYAPYISTGETPFQQILVGPDSPPFNWRRELVPFLRGKSSHTLNAFMLAILTSATADGITRDMVKPFWDSLDKYFSDLMGDSGVLIFPTSPQKAQPHGITYFNLPNFIYTGAFNVLGYPSTQVPLGLSEDGLPLGVQIVAKNGEDLKTIAVALALEKRFGGWVPPRRFGAPISASGTEKIYVHQ</sequence>
<dbReference type="Proteomes" id="UP000193922">
    <property type="component" value="Unassembled WGS sequence"/>
</dbReference>
<gene>
    <name evidence="5" type="ORF">DL89DRAFT_265017</name>
</gene>
<evidence type="ECO:0000256" key="3">
    <source>
        <dbReference type="PIRSR" id="PIRSR001221-2"/>
    </source>
</evidence>
<feature type="binding site" evidence="3">
    <location>
        <position position="197"/>
    </location>
    <ligand>
        <name>substrate</name>
    </ligand>
</feature>
<dbReference type="PIRSF" id="PIRSF001221">
    <property type="entry name" value="Amidase_fungi"/>
    <property type="match status" value="1"/>
</dbReference>
<dbReference type="GO" id="GO:0012505">
    <property type="term" value="C:endomembrane system"/>
    <property type="evidence" value="ECO:0007669"/>
    <property type="project" value="TreeGrafter"/>
</dbReference>